<sequence length="286" mass="29561">MPGPLRWTDRCRHPEGDALRLLGDDGPSPVRPRALRRAVPALSALALLAAGCATEDGDVSGAGPTPTVPLESPLQAMLLDPEDLLPGWFLEDMPPVPDAAASPASDVPRLDGACSDASAALQTMPPAPVPADAYASRLLMTGGGALPMTNTVVQLEDEAAADALIEQVAALPSRCARFEEEMSFGGPVTMRGVAGGDGLGDGSAVVSVSQDLRPARCAPHVPDERFFAYTRLGSAVLVLEGYAPVADVLTLVARNVERARAGERGAAHPPEPPQGGWLEVCEADLG</sequence>
<protein>
    <recommendedName>
        <fullName evidence="3">PknH-like protein</fullName>
    </recommendedName>
</protein>
<evidence type="ECO:0008006" key="3">
    <source>
        <dbReference type="Google" id="ProtNLM"/>
    </source>
</evidence>
<reference evidence="1 2" key="1">
    <citation type="submission" date="2020-03" db="EMBL/GenBank/DDBJ databases">
        <title>Two novel Motilibacter sp.</title>
        <authorList>
            <person name="Liu S."/>
        </authorList>
    </citation>
    <scope>NUCLEOTIDE SEQUENCE [LARGE SCALE GENOMIC DNA]</scope>
    <source>
        <strain evidence="1 2">E257</strain>
    </source>
</reference>
<proteinExistence type="predicted"/>
<comment type="caution">
    <text evidence="1">The sequence shown here is derived from an EMBL/GenBank/DDBJ whole genome shotgun (WGS) entry which is preliminary data.</text>
</comment>
<evidence type="ECO:0000313" key="2">
    <source>
        <dbReference type="Proteomes" id="UP000800981"/>
    </source>
</evidence>
<gene>
    <name evidence="1" type="ORF">G9H71_13565</name>
</gene>
<accession>A0ABX0GXH6</accession>
<name>A0ABX0GXH6_9ACTN</name>
<evidence type="ECO:0000313" key="1">
    <source>
        <dbReference type="EMBL" id="NHC14811.1"/>
    </source>
</evidence>
<dbReference type="RefSeq" id="WP_166282707.1">
    <property type="nucleotide sequence ID" value="NZ_JAANNP010000011.1"/>
</dbReference>
<organism evidence="1 2">
    <name type="scientific">Motilibacter deserti</name>
    <dbReference type="NCBI Taxonomy" id="2714956"/>
    <lineage>
        <taxon>Bacteria</taxon>
        <taxon>Bacillati</taxon>
        <taxon>Actinomycetota</taxon>
        <taxon>Actinomycetes</taxon>
        <taxon>Motilibacterales</taxon>
        <taxon>Motilibacteraceae</taxon>
        <taxon>Motilibacter</taxon>
    </lineage>
</organism>
<keyword evidence="2" id="KW-1185">Reference proteome</keyword>
<dbReference type="EMBL" id="JAANNP010000011">
    <property type="protein sequence ID" value="NHC14811.1"/>
    <property type="molecule type" value="Genomic_DNA"/>
</dbReference>
<dbReference type="Proteomes" id="UP000800981">
    <property type="component" value="Unassembled WGS sequence"/>
</dbReference>